<evidence type="ECO:0000256" key="1">
    <source>
        <dbReference type="SAM" id="MobiDB-lite"/>
    </source>
</evidence>
<accession>A0A1G9EGT6</accession>
<dbReference type="GO" id="GO:0004833">
    <property type="term" value="F:L-tryptophan 2,3-dioxygenase activity"/>
    <property type="evidence" value="ECO:0007669"/>
    <property type="project" value="InterPro"/>
</dbReference>
<feature type="region of interest" description="Disordered" evidence="1">
    <location>
        <begin position="171"/>
        <end position="213"/>
    </location>
</feature>
<dbReference type="InterPro" id="IPR002563">
    <property type="entry name" value="Flavin_Rdtase-like_dom"/>
</dbReference>
<dbReference type="AlphaFoldDB" id="A0A1G9EGT6"/>
<dbReference type="SUPFAM" id="SSF50475">
    <property type="entry name" value="FMN-binding split barrel"/>
    <property type="match status" value="1"/>
</dbReference>
<dbReference type="Pfam" id="PF01613">
    <property type="entry name" value="Flavin_Reduct"/>
    <property type="match status" value="1"/>
</dbReference>
<proteinExistence type="predicted"/>
<dbReference type="GO" id="GO:0016646">
    <property type="term" value="F:oxidoreductase activity, acting on the CH-NH group of donors, NAD or NADP as acceptor"/>
    <property type="evidence" value="ECO:0007669"/>
    <property type="project" value="UniProtKB-ARBA"/>
</dbReference>
<dbReference type="GO" id="GO:0019442">
    <property type="term" value="P:L-tryptophan catabolic process to acetyl-CoA"/>
    <property type="evidence" value="ECO:0007669"/>
    <property type="project" value="TreeGrafter"/>
</dbReference>
<dbReference type="Proteomes" id="UP000199213">
    <property type="component" value="Unassembled WGS sequence"/>
</dbReference>
<gene>
    <name evidence="3" type="ORF">SAMN04487820_11240</name>
</gene>
<dbReference type="InterPro" id="IPR004981">
    <property type="entry name" value="Trp_2_3_dOase"/>
</dbReference>
<keyword evidence="3" id="KW-0560">Oxidoreductase</keyword>
<dbReference type="Pfam" id="PF03301">
    <property type="entry name" value="Trp_dioxygenase"/>
    <property type="match status" value="2"/>
</dbReference>
<dbReference type="InterPro" id="IPR012349">
    <property type="entry name" value="Split_barrel_FMN-bd"/>
</dbReference>
<dbReference type="SMART" id="SM00903">
    <property type="entry name" value="Flavin_Reduct"/>
    <property type="match status" value="1"/>
</dbReference>
<dbReference type="GO" id="GO:0010181">
    <property type="term" value="F:FMN binding"/>
    <property type="evidence" value="ECO:0007669"/>
    <property type="project" value="InterPro"/>
</dbReference>
<protein>
    <submittedName>
        <fullName evidence="3">Tryptophan 2,3-dioxygenase</fullName>
    </submittedName>
</protein>
<feature type="compositionally biased region" description="Low complexity" evidence="1">
    <location>
        <begin position="180"/>
        <end position="190"/>
    </location>
</feature>
<dbReference type="GO" id="GO:0046872">
    <property type="term" value="F:metal ion binding"/>
    <property type="evidence" value="ECO:0007669"/>
    <property type="project" value="InterPro"/>
</dbReference>
<evidence type="ECO:0000313" key="4">
    <source>
        <dbReference type="Proteomes" id="UP000199213"/>
    </source>
</evidence>
<keyword evidence="4" id="KW-1185">Reference proteome</keyword>
<dbReference type="InterPro" id="IPR037217">
    <property type="entry name" value="Trp/Indoleamine_2_3_dOase-like"/>
</dbReference>
<dbReference type="Gene3D" id="2.30.110.10">
    <property type="entry name" value="Electron Transport, Fmn-binding Protein, Chain A"/>
    <property type="match status" value="1"/>
</dbReference>
<dbReference type="RefSeq" id="WP_092631170.1">
    <property type="nucleotide sequence ID" value="NZ_FNFM01000012.1"/>
</dbReference>
<evidence type="ECO:0000313" key="3">
    <source>
        <dbReference type="EMBL" id="SDK75298.1"/>
    </source>
</evidence>
<dbReference type="Gene3D" id="1.20.58.480">
    <property type="match status" value="1"/>
</dbReference>
<dbReference type="OrthoDB" id="9776847at2"/>
<reference evidence="4" key="1">
    <citation type="submission" date="2016-10" db="EMBL/GenBank/DDBJ databases">
        <authorList>
            <person name="Varghese N."/>
            <person name="Submissions S."/>
        </authorList>
    </citation>
    <scope>NUCLEOTIDE SEQUENCE [LARGE SCALE GENOMIC DNA]</scope>
    <source>
        <strain evidence="4">DSM 45460</strain>
    </source>
</reference>
<keyword evidence="3" id="KW-0223">Dioxygenase</keyword>
<organism evidence="3 4">
    <name type="scientific">Actinopolyspora mzabensis</name>
    <dbReference type="NCBI Taxonomy" id="995066"/>
    <lineage>
        <taxon>Bacteria</taxon>
        <taxon>Bacillati</taxon>
        <taxon>Actinomycetota</taxon>
        <taxon>Actinomycetes</taxon>
        <taxon>Actinopolysporales</taxon>
        <taxon>Actinopolysporaceae</taxon>
        <taxon>Actinopolyspora</taxon>
    </lineage>
</organism>
<sequence length="455" mass="50938">MTNAPSGHEDMPVTIDVFKALMSTFPSGVAVVTTTDVDGTPHGLTCTSLCGITDEPSTLGVCLHNRGATVRAVRRRERFAVNFLHTGGRAAAEHFASGAPDRFERVDWRTGEYGLPLLPTASHGIAECRVRDLIVFGNHTIALGEIASATTGTETPLLYGARRFAAWPPDSAERSLKDASQPTSTDPTTQSEERQVSRSVVPPDLNSRTEQTEGASYKSVLRLDELLRLQQAPVEHDELMFVVVHQVHELWFKLMLHELEEVRDLLLDDRAEAATHLVERCATIQNVLVSQWSVLDTMLPADFLAFRDGLEGGSGFESVQYREIEYLAGLKDETYLERAVLTDEEHKQLRTRLEEQSVREVFLDLVRRRGFGSPAELSSNRYRDQPARDWDLLRLAEKLLDLDQAFATWRARHTLTVERQIGTKSGTGGSSGVNYLRSRMNARLFPELWELRGEL</sequence>
<feature type="domain" description="Flavin reductase like" evidence="2">
    <location>
        <begin position="22"/>
        <end position="166"/>
    </location>
</feature>
<dbReference type="SUPFAM" id="SSF140959">
    <property type="entry name" value="Indolic compounds 2,3-dioxygenase-like"/>
    <property type="match status" value="1"/>
</dbReference>
<evidence type="ECO:0000259" key="2">
    <source>
        <dbReference type="SMART" id="SM00903"/>
    </source>
</evidence>
<dbReference type="PANTHER" id="PTHR10138">
    <property type="entry name" value="TRYPTOPHAN 2,3-DIOXYGENASE"/>
    <property type="match status" value="1"/>
</dbReference>
<dbReference type="GO" id="GO:0019441">
    <property type="term" value="P:L-tryptophan catabolic process to kynurenine"/>
    <property type="evidence" value="ECO:0007669"/>
    <property type="project" value="InterPro"/>
</dbReference>
<dbReference type="EMBL" id="FNFM01000012">
    <property type="protein sequence ID" value="SDK75298.1"/>
    <property type="molecule type" value="Genomic_DNA"/>
</dbReference>
<name>A0A1G9EGT6_ACTMZ</name>
<dbReference type="PANTHER" id="PTHR10138:SF0">
    <property type="entry name" value="TRYPTOPHAN 2,3-DIOXYGENASE"/>
    <property type="match status" value="1"/>
</dbReference>
<dbReference type="GO" id="GO:0020037">
    <property type="term" value="F:heme binding"/>
    <property type="evidence" value="ECO:0007669"/>
    <property type="project" value="InterPro"/>
</dbReference>